<name>A0A5M3YSL5_ASPTE</name>
<keyword evidence="2" id="KW-0812">Transmembrane</keyword>
<organism evidence="3 4">
    <name type="scientific">Aspergillus terreus</name>
    <dbReference type="NCBI Taxonomy" id="33178"/>
    <lineage>
        <taxon>Eukaryota</taxon>
        <taxon>Fungi</taxon>
        <taxon>Dikarya</taxon>
        <taxon>Ascomycota</taxon>
        <taxon>Pezizomycotina</taxon>
        <taxon>Eurotiomycetes</taxon>
        <taxon>Eurotiomycetidae</taxon>
        <taxon>Eurotiales</taxon>
        <taxon>Aspergillaceae</taxon>
        <taxon>Aspergillus</taxon>
        <taxon>Aspergillus subgen. Circumdati</taxon>
    </lineage>
</organism>
<sequence length="203" mass="22876">MSPIPSLKYLLSFYHDHDHHTRATQPIHHAVHHVPAPTTLTKRYDAISIPASYGRLSNSPAPGTVAGIVLGSVIGFVFLLYLIYLALSSGRRFSSETEMSESVDVGPVRRTPSRRVREVVEEEYIDSAGRRRGRWVRRPQRGPPPGDRIVVEESMTSASRSEDSNVVEVIEEHSSVEGRRPRNARSGWRRGDPYEISEYESSR</sequence>
<dbReference type="EMBL" id="BLJY01000003">
    <property type="protein sequence ID" value="GFF14540.1"/>
    <property type="molecule type" value="Genomic_DNA"/>
</dbReference>
<comment type="caution">
    <text evidence="3">The sequence shown here is derived from an EMBL/GenBank/DDBJ whole genome shotgun (WGS) entry which is preliminary data.</text>
</comment>
<dbReference type="Proteomes" id="UP000452235">
    <property type="component" value="Unassembled WGS sequence"/>
</dbReference>
<feature type="transmembrane region" description="Helical" evidence="2">
    <location>
        <begin position="65"/>
        <end position="87"/>
    </location>
</feature>
<keyword evidence="2" id="KW-1133">Transmembrane helix</keyword>
<protein>
    <submittedName>
        <fullName evidence="3">Uncharacterized protein</fullName>
    </submittedName>
</protein>
<keyword evidence="2" id="KW-0472">Membrane</keyword>
<keyword evidence="4" id="KW-1185">Reference proteome</keyword>
<dbReference type="VEuPathDB" id="FungiDB:ATEG_00615"/>
<dbReference type="OrthoDB" id="5423884at2759"/>
<evidence type="ECO:0000256" key="2">
    <source>
        <dbReference type="SAM" id="Phobius"/>
    </source>
</evidence>
<accession>A0A5M3YSL5</accession>
<proteinExistence type="predicted"/>
<dbReference type="AlphaFoldDB" id="A0A5M3YSL5"/>
<evidence type="ECO:0000313" key="4">
    <source>
        <dbReference type="Proteomes" id="UP000452235"/>
    </source>
</evidence>
<gene>
    <name evidence="3" type="ORF">ATEIFO6365_0003060600</name>
</gene>
<feature type="region of interest" description="Disordered" evidence="1">
    <location>
        <begin position="134"/>
        <end position="203"/>
    </location>
</feature>
<evidence type="ECO:0000313" key="3">
    <source>
        <dbReference type="EMBL" id="GFF14540.1"/>
    </source>
</evidence>
<feature type="compositionally biased region" description="Basic and acidic residues" evidence="1">
    <location>
        <begin position="170"/>
        <end position="180"/>
    </location>
</feature>
<reference evidence="3 4" key="1">
    <citation type="submission" date="2020-01" db="EMBL/GenBank/DDBJ databases">
        <title>Aspergillus terreus IFO 6365 whole genome shotgun sequence.</title>
        <authorList>
            <person name="Kanamasa S."/>
            <person name="Takahashi H."/>
        </authorList>
    </citation>
    <scope>NUCLEOTIDE SEQUENCE [LARGE SCALE GENOMIC DNA]</scope>
    <source>
        <strain evidence="3 4">IFO 6365</strain>
    </source>
</reference>
<evidence type="ECO:0000256" key="1">
    <source>
        <dbReference type="SAM" id="MobiDB-lite"/>
    </source>
</evidence>